<dbReference type="GO" id="GO:0051539">
    <property type="term" value="F:4 iron, 4 sulfur cluster binding"/>
    <property type="evidence" value="ECO:0007669"/>
    <property type="project" value="UniProtKB-KW"/>
</dbReference>
<evidence type="ECO:0000313" key="23">
    <source>
        <dbReference type="EMBL" id="KIH76107.1"/>
    </source>
</evidence>
<evidence type="ECO:0000256" key="15">
    <source>
        <dbReference type="ARBA" id="ARBA00023027"/>
    </source>
</evidence>
<keyword evidence="7 19" id="KW-1003">Cell membrane</keyword>
<comment type="cofactor">
    <cofactor evidence="19">
        <name>[4Fe-4S] cluster</name>
        <dbReference type="ChEBI" id="CHEBI:49883"/>
    </cofactor>
    <text evidence="19">Binds 1 [4Fe-4S] cluster.</text>
</comment>
<dbReference type="AlphaFoldDB" id="A0A0C2HTF7"/>
<dbReference type="EC" id="7.1.1.-" evidence="19"/>
<evidence type="ECO:0000313" key="24">
    <source>
        <dbReference type="Proteomes" id="UP000035068"/>
    </source>
</evidence>
<keyword evidence="11 19" id="KW-0479">Metal-binding</keyword>
<evidence type="ECO:0000256" key="19">
    <source>
        <dbReference type="HAMAP-Rule" id="MF_01356"/>
    </source>
</evidence>
<keyword evidence="13 19" id="KW-0408">Iron</keyword>
<evidence type="ECO:0000256" key="8">
    <source>
        <dbReference type="ARBA" id="ARBA00022485"/>
    </source>
</evidence>
<evidence type="ECO:0000256" key="16">
    <source>
        <dbReference type="ARBA" id="ARBA00023136"/>
    </source>
</evidence>
<evidence type="ECO:0000256" key="12">
    <source>
        <dbReference type="ARBA" id="ARBA00022967"/>
    </source>
</evidence>
<comment type="similarity">
    <text evidence="3">In the central section; belongs to the complex I 30 kDa subunit family.</text>
</comment>
<organism evidence="23 24">
    <name type="scientific">Geoalkalibacter ferrihydriticus DSM 17813</name>
    <dbReference type="NCBI Taxonomy" id="1121915"/>
    <lineage>
        <taxon>Bacteria</taxon>
        <taxon>Pseudomonadati</taxon>
        <taxon>Thermodesulfobacteriota</taxon>
        <taxon>Desulfuromonadia</taxon>
        <taxon>Desulfuromonadales</taxon>
        <taxon>Geoalkalibacteraceae</taxon>
        <taxon>Geoalkalibacter</taxon>
    </lineage>
</organism>
<evidence type="ECO:0000256" key="9">
    <source>
        <dbReference type="ARBA" id="ARBA00022519"/>
    </source>
</evidence>
<keyword evidence="10 19" id="KW-0874">Quinone</keyword>
<evidence type="ECO:0000256" key="17">
    <source>
        <dbReference type="ARBA" id="ARBA00025957"/>
    </source>
</evidence>
<keyword evidence="9" id="KW-0997">Cell inner membrane</keyword>
<feature type="binding site" evidence="19">
    <location>
        <position position="127"/>
    </location>
    <ligand>
        <name>[4Fe-4S] cluster</name>
        <dbReference type="ChEBI" id="CHEBI:49883"/>
    </ligand>
</feature>
<keyword evidence="16 19" id="KW-0472">Membrane</keyword>
<evidence type="ECO:0000256" key="11">
    <source>
        <dbReference type="ARBA" id="ARBA00022723"/>
    </source>
</evidence>
<proteinExistence type="inferred from homology"/>
<evidence type="ECO:0000256" key="13">
    <source>
        <dbReference type="ARBA" id="ARBA00023004"/>
    </source>
</evidence>
<keyword evidence="6 19" id="KW-0813">Transport</keyword>
<dbReference type="RefSeq" id="WP_040100065.1">
    <property type="nucleotide sequence ID" value="NZ_JWJD01000005.1"/>
</dbReference>
<dbReference type="NCBIfam" id="NF005012">
    <property type="entry name" value="PRK06411.1"/>
    <property type="match status" value="1"/>
</dbReference>
<evidence type="ECO:0000256" key="5">
    <source>
        <dbReference type="ARBA" id="ARBA00010019"/>
    </source>
</evidence>
<dbReference type="Proteomes" id="UP000035068">
    <property type="component" value="Unassembled WGS sequence"/>
</dbReference>
<dbReference type="Pfam" id="PF01058">
    <property type="entry name" value="Oxidored_q6"/>
    <property type="match status" value="1"/>
</dbReference>
<evidence type="ECO:0000259" key="22">
    <source>
        <dbReference type="Pfam" id="PF01058"/>
    </source>
</evidence>
<feature type="domain" description="NADH:ubiquinone oxidoreductase-like 20kDa subunit" evidence="22">
    <location>
        <begin position="61"/>
        <end position="172"/>
    </location>
</feature>
<evidence type="ECO:0000256" key="2">
    <source>
        <dbReference type="ARBA" id="ARBA00006408"/>
    </source>
</evidence>
<evidence type="ECO:0000256" key="7">
    <source>
        <dbReference type="ARBA" id="ARBA00022475"/>
    </source>
</evidence>
<sequence>MAEEKKDLLTVHTQTEEARRRELDGHPPDGLGSVVQFAQVEKVLNFCRANSLWPLTFGLSCCAIEMMSAGMARFDLARFGAEVFRPSPRQCDLMIVAGTVNKKMAPVVLTLYEQMAAPRYVIALGNCAIAGGPFAVEENYNVIEGVDRLIPVDVYVPGCPPRPETLFESIFKLQEKIAGTRFPVPMNKMPEGA</sequence>
<evidence type="ECO:0000256" key="10">
    <source>
        <dbReference type="ARBA" id="ARBA00022719"/>
    </source>
</evidence>
<evidence type="ECO:0000256" key="4">
    <source>
        <dbReference type="ARBA" id="ARBA00009173"/>
    </source>
</evidence>
<dbReference type="GO" id="GO:0005886">
    <property type="term" value="C:plasma membrane"/>
    <property type="evidence" value="ECO:0007669"/>
    <property type="project" value="UniProtKB-SubCell"/>
</dbReference>
<reference evidence="23 24" key="1">
    <citation type="submission" date="2014-12" db="EMBL/GenBank/DDBJ databases">
        <title>Genomes of Geoalkalibacter ferrihydriticus and Geoalkalibacter subterraneus, two haloalkaliphilic metal-reducing members of the Geobacteraceae.</title>
        <authorList>
            <person name="Badalamenti J.P."/>
            <person name="Torres C.I."/>
            <person name="Krajmalnik-Brown R."/>
            <person name="Bond D.R."/>
        </authorList>
    </citation>
    <scope>NUCLEOTIDE SEQUENCE [LARGE SCALE GENOMIC DNA]</scope>
    <source>
        <strain evidence="23 24">DSM 17813</strain>
    </source>
</reference>
<gene>
    <name evidence="19" type="primary">nuoB</name>
    <name evidence="23" type="ORF">GFER_12730</name>
</gene>
<evidence type="ECO:0000256" key="18">
    <source>
        <dbReference type="ARBA" id="ARBA00047712"/>
    </source>
</evidence>
<feature type="binding site" evidence="19">
    <location>
        <position position="159"/>
    </location>
    <ligand>
        <name>[4Fe-4S] cluster</name>
        <dbReference type="ChEBI" id="CHEBI:49883"/>
    </ligand>
</feature>
<evidence type="ECO:0000256" key="20">
    <source>
        <dbReference type="RuleBase" id="RU004464"/>
    </source>
</evidence>
<comment type="caution">
    <text evidence="23">The sequence shown here is derived from an EMBL/GenBank/DDBJ whole genome shotgun (WGS) entry which is preliminary data.</text>
</comment>
<comment type="subcellular location">
    <subcellularLocation>
        <location evidence="1">Cell inner membrane</location>
        <topology evidence="1">Peripheral membrane protein</topology>
        <orientation evidence="1">Cytoplasmic side</orientation>
    </subcellularLocation>
    <subcellularLocation>
        <location evidence="19">Cell membrane</location>
        <topology evidence="19">Peripheral membrane protein</topology>
        <orientation evidence="19">Cytoplasmic side</orientation>
    </subcellularLocation>
</comment>
<feature type="region of interest" description="Disordered" evidence="21">
    <location>
        <begin position="1"/>
        <end position="27"/>
    </location>
</feature>
<dbReference type="InterPro" id="IPR006138">
    <property type="entry name" value="NADH_UQ_OxRdtase_20Kd_su"/>
</dbReference>
<dbReference type="EMBL" id="JWJD01000005">
    <property type="protein sequence ID" value="KIH76107.1"/>
    <property type="molecule type" value="Genomic_DNA"/>
</dbReference>
<dbReference type="GO" id="GO:0050136">
    <property type="term" value="F:NADH dehydrogenase (quinone) (non-electrogenic) activity"/>
    <property type="evidence" value="ECO:0007669"/>
    <property type="project" value="UniProtKB-UniRule"/>
</dbReference>
<comment type="similarity">
    <text evidence="4 19 20">Belongs to the complex I 20 kDa subunit family.</text>
</comment>
<dbReference type="GO" id="GO:0048038">
    <property type="term" value="F:quinone binding"/>
    <property type="evidence" value="ECO:0007669"/>
    <property type="project" value="UniProtKB-KW"/>
</dbReference>
<comment type="function">
    <text evidence="19">NDH-1 shuttles electrons from NADH, via FMN and iron-sulfur (Fe-S) centers, to quinones in the respiratory chain. The immediate electron acceptor for the enzyme in this species is believed to be ubiquinone. Couples the redox reaction to proton translocation (for every two electrons transferred, four hydrogen ions are translocated across the cytoplasmic membrane), and thus conserves the redox energy in a proton gradient.</text>
</comment>
<dbReference type="SUPFAM" id="SSF56770">
    <property type="entry name" value="HydA/Nqo6-like"/>
    <property type="match status" value="1"/>
</dbReference>
<dbReference type="InterPro" id="IPR006137">
    <property type="entry name" value="NADH_UbQ_OxRdtase-like_20kDa"/>
</dbReference>
<evidence type="ECO:0000256" key="6">
    <source>
        <dbReference type="ARBA" id="ARBA00022448"/>
    </source>
</evidence>
<dbReference type="PANTHER" id="PTHR11995:SF33">
    <property type="entry name" value="NADH-QUINONE OXIDOREDUCTASE SUBUNIT B 2"/>
    <property type="match status" value="1"/>
</dbReference>
<keyword evidence="19" id="KW-0830">Ubiquinone</keyword>
<dbReference type="HAMAP" id="MF_01356">
    <property type="entry name" value="NDH1_NuoB"/>
    <property type="match status" value="1"/>
</dbReference>
<feature type="binding site" evidence="19">
    <location>
        <position position="61"/>
    </location>
    <ligand>
        <name>[4Fe-4S] cluster</name>
        <dbReference type="ChEBI" id="CHEBI:49883"/>
    </ligand>
</feature>
<keyword evidence="15 19" id="KW-0520">NAD</keyword>
<keyword evidence="8 19" id="KW-0004">4Fe-4S</keyword>
<dbReference type="PROSITE" id="PS01150">
    <property type="entry name" value="COMPLEX1_20K"/>
    <property type="match status" value="1"/>
</dbReference>
<keyword evidence="14 19" id="KW-0411">Iron-sulfur</keyword>
<evidence type="ECO:0000256" key="21">
    <source>
        <dbReference type="SAM" id="MobiDB-lite"/>
    </source>
</evidence>
<comment type="subunit">
    <text evidence="17">NDH-1 is composed of about 13 different subunits. Subunits NuoBCD, E, F, and G constitute the peripheral sector of the complex.</text>
</comment>
<dbReference type="GO" id="GO:0008137">
    <property type="term" value="F:NADH dehydrogenase (ubiquinone) activity"/>
    <property type="evidence" value="ECO:0007669"/>
    <property type="project" value="InterPro"/>
</dbReference>
<evidence type="ECO:0000256" key="3">
    <source>
        <dbReference type="ARBA" id="ARBA00008265"/>
    </source>
</evidence>
<dbReference type="GO" id="GO:0009060">
    <property type="term" value="P:aerobic respiration"/>
    <property type="evidence" value="ECO:0007669"/>
    <property type="project" value="TreeGrafter"/>
</dbReference>
<name>A0A0C2HTF7_9BACT</name>
<comment type="catalytic activity">
    <reaction evidence="18 19">
        <text>a quinone + NADH + 5 H(+)(in) = a quinol + NAD(+) + 4 H(+)(out)</text>
        <dbReference type="Rhea" id="RHEA:57888"/>
        <dbReference type="ChEBI" id="CHEBI:15378"/>
        <dbReference type="ChEBI" id="CHEBI:24646"/>
        <dbReference type="ChEBI" id="CHEBI:57540"/>
        <dbReference type="ChEBI" id="CHEBI:57945"/>
        <dbReference type="ChEBI" id="CHEBI:132124"/>
    </reaction>
</comment>
<dbReference type="Gene3D" id="3.40.50.12280">
    <property type="match status" value="1"/>
</dbReference>
<comment type="similarity">
    <text evidence="2">In the N-terminal section; belongs to the complex I 20 kDa subunit family.</text>
</comment>
<dbReference type="GO" id="GO:0005506">
    <property type="term" value="F:iron ion binding"/>
    <property type="evidence" value="ECO:0007669"/>
    <property type="project" value="UniProtKB-UniRule"/>
</dbReference>
<keyword evidence="12 19" id="KW-1278">Translocase</keyword>
<evidence type="ECO:0000256" key="14">
    <source>
        <dbReference type="ARBA" id="ARBA00023014"/>
    </source>
</evidence>
<dbReference type="NCBIfam" id="TIGR01957">
    <property type="entry name" value="nuoB_fam"/>
    <property type="match status" value="1"/>
</dbReference>
<keyword evidence="24" id="KW-1185">Reference proteome</keyword>
<dbReference type="FunFam" id="3.40.50.12280:FF:000002">
    <property type="entry name" value="NADH-quinone oxidoreductase subunit B"/>
    <property type="match status" value="1"/>
</dbReference>
<dbReference type="GO" id="GO:0015990">
    <property type="term" value="P:electron transport coupled proton transport"/>
    <property type="evidence" value="ECO:0007669"/>
    <property type="project" value="TreeGrafter"/>
</dbReference>
<evidence type="ECO:0000256" key="1">
    <source>
        <dbReference type="ARBA" id="ARBA00004515"/>
    </source>
</evidence>
<comment type="subunit">
    <text evidence="19">NDH-1 is composed of 14 different subunits. Subunits NuoB, C, D, E, F, and G constitute the peripheral sector of the complex.</text>
</comment>
<accession>A0A0C2HTF7</accession>
<protein>
    <recommendedName>
        <fullName evidence="19">NADH-quinone oxidoreductase subunit B</fullName>
        <ecNumber evidence="19">7.1.1.-</ecNumber>
    </recommendedName>
    <alternativeName>
        <fullName evidence="19">NADH dehydrogenase I subunit B</fullName>
    </alternativeName>
    <alternativeName>
        <fullName evidence="19">NDH-1 subunit B</fullName>
    </alternativeName>
</protein>
<dbReference type="GO" id="GO:0045271">
    <property type="term" value="C:respiratory chain complex I"/>
    <property type="evidence" value="ECO:0007669"/>
    <property type="project" value="TreeGrafter"/>
</dbReference>
<dbReference type="PANTHER" id="PTHR11995">
    <property type="entry name" value="NADH DEHYDROGENASE"/>
    <property type="match status" value="1"/>
</dbReference>
<feature type="binding site" evidence="19">
    <location>
        <position position="62"/>
    </location>
    <ligand>
        <name>[4Fe-4S] cluster</name>
        <dbReference type="ChEBI" id="CHEBI:49883"/>
    </ligand>
</feature>
<comment type="similarity">
    <text evidence="5">In the C-terminal section; belongs to the complex I 49 kDa subunit family.</text>
</comment>